<dbReference type="GeneID" id="60321122"/>
<organism evidence="1 2">
    <name type="scientific">Mycobacterium phage Saguaro</name>
    <dbReference type="NCBI Taxonomy" id="2315616"/>
    <lineage>
        <taxon>Viruses</taxon>
        <taxon>Duplodnaviria</taxon>
        <taxon>Heunggongvirae</taxon>
        <taxon>Uroviricota</taxon>
        <taxon>Caudoviricetes</taxon>
        <taxon>Bclasvirinae</taxon>
        <taxon>Saguarovirus</taxon>
        <taxon>Saguarovirus saguaro</taxon>
    </lineage>
</organism>
<reference evidence="1 2" key="1">
    <citation type="submission" date="2018-08" db="EMBL/GenBank/DDBJ databases">
        <authorList>
            <person name="Washington J.M."/>
            <person name="Garlena R.A."/>
            <person name="Russell D.A."/>
            <person name="Pope W.H."/>
            <person name="Jacobs-Sera D."/>
            <person name="Hatfull G.F."/>
        </authorList>
    </citation>
    <scope>NUCLEOTIDE SEQUENCE [LARGE SCALE GENOMIC DNA]</scope>
</reference>
<gene>
    <name evidence="1" type="primary">53</name>
    <name evidence="1" type="ORF">SEA_SAGUARO_53</name>
</gene>
<dbReference type="Proteomes" id="UP000269292">
    <property type="component" value="Segment"/>
</dbReference>
<dbReference type="KEGG" id="vg:60321122"/>
<proteinExistence type="predicted"/>
<name>A0A386KAG8_9CAUD</name>
<keyword evidence="1" id="KW-0540">Nuclease</keyword>
<sequence>MSTVAQLYPPRRQPDGTVWYRAADDEGRLLDGWTSNLDYAHPSYYTSSAPEPIATTTKENTMQLTDDLEVAPRTTQWMGYPLPPATPRPQMKFNGWGWYQLPHPDTGRPTGYARATTIAKTLDDTTGLEKWKRRHTARRVLQLATTPPNEVIWGEYTAGELIERLLAAQDDSKATAPDEVLDLIDNCMGGADSRELGECVHAWLEALDMGIVLLRDVPDIVLPHVTAARAILAHRGLVALPQYVERVVLNDQGEETVAGQIDRIFRIVTTGELVLGDVKTSASLDYSWLPFGVQVGGCYGWATKMLTLDGKGWEPMPEIRRDFAILLHIPSNQPERGAAITIDLQWGAEAMVESLAVRQLRKDAKVAVPRHAIPAPTPEAIRYAEARNALSAIESLDEGQAVYESYADVWDDDLNAHATRVAELLS</sequence>
<evidence type="ECO:0000313" key="2">
    <source>
        <dbReference type="Proteomes" id="UP000269292"/>
    </source>
</evidence>
<keyword evidence="1" id="KW-0378">Hydrolase</keyword>
<keyword evidence="2" id="KW-1185">Reference proteome</keyword>
<dbReference type="EMBL" id="MH744423">
    <property type="protein sequence ID" value="AYD82047.1"/>
    <property type="molecule type" value="Genomic_DNA"/>
</dbReference>
<accession>A0A386KAG8</accession>
<dbReference type="RefSeq" id="YP_009949716.1">
    <property type="nucleotide sequence ID" value="NC_051583.1"/>
</dbReference>
<dbReference type="GO" id="GO:0004527">
    <property type="term" value="F:exonuclease activity"/>
    <property type="evidence" value="ECO:0007669"/>
    <property type="project" value="UniProtKB-KW"/>
</dbReference>
<evidence type="ECO:0000313" key="1">
    <source>
        <dbReference type="EMBL" id="AYD82047.1"/>
    </source>
</evidence>
<keyword evidence="1" id="KW-0269">Exonuclease</keyword>
<protein>
    <submittedName>
        <fullName evidence="1">Exonuclease</fullName>
    </submittedName>
</protein>